<feature type="compositionally biased region" description="Polar residues" evidence="5">
    <location>
        <begin position="1"/>
        <end position="10"/>
    </location>
</feature>
<reference evidence="7 8" key="1">
    <citation type="submission" date="2019-03" db="EMBL/GenBank/DDBJ databases">
        <title>Genomic Encyclopedia of Type Strains, Phase III (KMG-III): the genomes of soil and plant-associated and newly described type strains.</title>
        <authorList>
            <person name="Whitman W."/>
        </authorList>
    </citation>
    <scope>NUCLEOTIDE SEQUENCE [LARGE SCALE GENOMIC DNA]</scope>
    <source>
        <strain evidence="7 8">VKM Ac-2527</strain>
    </source>
</reference>
<dbReference type="InterPro" id="IPR050109">
    <property type="entry name" value="HTH-type_TetR-like_transc_reg"/>
</dbReference>
<proteinExistence type="predicted"/>
<organism evidence="7 8">
    <name type="scientific">Kribbella caucasensis</name>
    <dbReference type="NCBI Taxonomy" id="2512215"/>
    <lineage>
        <taxon>Bacteria</taxon>
        <taxon>Bacillati</taxon>
        <taxon>Actinomycetota</taxon>
        <taxon>Actinomycetes</taxon>
        <taxon>Propionibacteriales</taxon>
        <taxon>Kribbellaceae</taxon>
        <taxon>Kribbella</taxon>
    </lineage>
</organism>
<dbReference type="SUPFAM" id="SSF46689">
    <property type="entry name" value="Homeodomain-like"/>
    <property type="match status" value="1"/>
</dbReference>
<dbReference type="InterPro" id="IPR001647">
    <property type="entry name" value="HTH_TetR"/>
</dbReference>
<dbReference type="Gene3D" id="1.10.357.10">
    <property type="entry name" value="Tetracycline Repressor, domain 2"/>
    <property type="match status" value="1"/>
</dbReference>
<evidence type="ECO:0000259" key="6">
    <source>
        <dbReference type="PROSITE" id="PS50977"/>
    </source>
</evidence>
<feature type="domain" description="HTH tetR-type" evidence="6">
    <location>
        <begin position="23"/>
        <end position="83"/>
    </location>
</feature>
<dbReference type="PROSITE" id="PS50977">
    <property type="entry name" value="HTH_TETR_2"/>
    <property type="match status" value="1"/>
</dbReference>
<evidence type="ECO:0000256" key="1">
    <source>
        <dbReference type="ARBA" id="ARBA00023015"/>
    </source>
</evidence>
<dbReference type="RefSeq" id="WP_202869780.1">
    <property type="nucleotide sequence ID" value="NZ_SNWQ01000014.1"/>
</dbReference>
<keyword evidence="3" id="KW-0804">Transcription</keyword>
<keyword evidence="8" id="KW-1185">Reference proteome</keyword>
<dbReference type="PANTHER" id="PTHR30055:SF234">
    <property type="entry name" value="HTH-TYPE TRANSCRIPTIONAL REGULATOR BETI"/>
    <property type="match status" value="1"/>
</dbReference>
<dbReference type="GO" id="GO:0000976">
    <property type="term" value="F:transcription cis-regulatory region binding"/>
    <property type="evidence" value="ECO:0007669"/>
    <property type="project" value="TreeGrafter"/>
</dbReference>
<evidence type="ECO:0000256" key="2">
    <source>
        <dbReference type="ARBA" id="ARBA00023125"/>
    </source>
</evidence>
<dbReference type="GO" id="GO:0003700">
    <property type="term" value="F:DNA-binding transcription factor activity"/>
    <property type="evidence" value="ECO:0007669"/>
    <property type="project" value="TreeGrafter"/>
</dbReference>
<feature type="DNA-binding region" description="H-T-H motif" evidence="4">
    <location>
        <begin position="46"/>
        <end position="65"/>
    </location>
</feature>
<dbReference type="EMBL" id="SNWQ01000014">
    <property type="protein sequence ID" value="TDO45076.1"/>
    <property type="molecule type" value="Genomic_DNA"/>
</dbReference>
<feature type="region of interest" description="Disordered" evidence="5">
    <location>
        <begin position="1"/>
        <end position="21"/>
    </location>
</feature>
<comment type="caution">
    <text evidence="7">The sequence shown here is derived from an EMBL/GenBank/DDBJ whole genome shotgun (WGS) entry which is preliminary data.</text>
</comment>
<dbReference type="Pfam" id="PF00440">
    <property type="entry name" value="TetR_N"/>
    <property type="match status" value="1"/>
</dbReference>
<dbReference type="AlphaFoldDB" id="A0A4R6K6L6"/>
<accession>A0A4R6K6L6</accession>
<name>A0A4R6K6L6_9ACTN</name>
<dbReference type="Proteomes" id="UP000295388">
    <property type="component" value="Unassembled WGS sequence"/>
</dbReference>
<evidence type="ECO:0000256" key="5">
    <source>
        <dbReference type="SAM" id="MobiDB-lite"/>
    </source>
</evidence>
<evidence type="ECO:0000313" key="7">
    <source>
        <dbReference type="EMBL" id="TDO45076.1"/>
    </source>
</evidence>
<evidence type="ECO:0000256" key="3">
    <source>
        <dbReference type="ARBA" id="ARBA00023163"/>
    </source>
</evidence>
<dbReference type="InterPro" id="IPR009057">
    <property type="entry name" value="Homeodomain-like_sf"/>
</dbReference>
<evidence type="ECO:0000256" key="4">
    <source>
        <dbReference type="PROSITE-ProRule" id="PRU00335"/>
    </source>
</evidence>
<gene>
    <name evidence="7" type="ORF">EV643_114221</name>
</gene>
<keyword evidence="2 4" id="KW-0238">DNA-binding</keyword>
<keyword evidence="1" id="KW-0805">Transcription regulation</keyword>
<dbReference type="PANTHER" id="PTHR30055">
    <property type="entry name" value="HTH-TYPE TRANSCRIPTIONAL REGULATOR RUTR"/>
    <property type="match status" value="1"/>
</dbReference>
<sequence length="198" mass="22319">MTEQKQSPNSRPYRMQRRAEQVDETRQRIVDAAVHLHGTVGPSGTTIAGIAAAAGVTRLTVYRHFPDDLALYSACSAHWLSQQVVPDPARWEQYADPAERLRVGLADLYRFYRDGQAMLLGVYRDKALLPEAIREAIDNDDRAFREFLLAAFDVDGEKERRLRAVIGHATSFWTWRSLTQGLTDDEAVDAMTTLILAT</sequence>
<protein>
    <submittedName>
        <fullName evidence="7">TetR family transcriptional regulator</fullName>
    </submittedName>
</protein>
<evidence type="ECO:0000313" key="8">
    <source>
        <dbReference type="Proteomes" id="UP000295388"/>
    </source>
</evidence>